<evidence type="ECO:0000256" key="4">
    <source>
        <dbReference type="ARBA" id="ARBA00022857"/>
    </source>
</evidence>
<dbReference type="NCBIfam" id="TIGR00507">
    <property type="entry name" value="aroE"/>
    <property type="match status" value="1"/>
</dbReference>
<evidence type="ECO:0000256" key="1">
    <source>
        <dbReference type="ARBA" id="ARBA00004871"/>
    </source>
</evidence>
<dbReference type="EMBL" id="JAFFZP010000001">
    <property type="protein sequence ID" value="MBN0985885.1"/>
    <property type="molecule type" value="Genomic_DNA"/>
</dbReference>
<feature type="binding site" evidence="8">
    <location>
        <position position="220"/>
    </location>
    <ligand>
        <name>shikimate</name>
        <dbReference type="ChEBI" id="CHEBI:36208"/>
    </ligand>
</feature>
<dbReference type="Pfam" id="PF01488">
    <property type="entry name" value="Shikimate_DH"/>
    <property type="match status" value="1"/>
</dbReference>
<dbReference type="SUPFAM" id="SSF53223">
    <property type="entry name" value="Aminoacid dehydrogenase-like, N-terminal domain"/>
    <property type="match status" value="1"/>
</dbReference>
<feature type="binding site" evidence="8">
    <location>
        <position position="89"/>
    </location>
    <ligand>
        <name>shikimate</name>
        <dbReference type="ChEBI" id="CHEBI:36208"/>
    </ligand>
</feature>
<keyword evidence="5 8" id="KW-0560">Oxidoreductase</keyword>
<dbReference type="InterPro" id="IPR041121">
    <property type="entry name" value="SDH_C"/>
</dbReference>
<dbReference type="InterPro" id="IPR006151">
    <property type="entry name" value="Shikm_DH/Glu-tRNA_Rdtase"/>
</dbReference>
<dbReference type="InterPro" id="IPR046346">
    <property type="entry name" value="Aminoacid_DH-like_N_sf"/>
</dbReference>
<feature type="binding site" evidence="8">
    <location>
        <begin position="15"/>
        <end position="17"/>
    </location>
    <ligand>
        <name>shikimate</name>
        <dbReference type="ChEBI" id="CHEBI:36208"/>
    </ligand>
</feature>
<evidence type="ECO:0000256" key="3">
    <source>
        <dbReference type="ARBA" id="ARBA00022605"/>
    </source>
</evidence>
<comment type="function">
    <text evidence="8">Involved in the biosynthesis of the chorismate, which leads to the biosynthesis of aromatic amino acids. Catalyzes the reversible NADPH linked reduction of 3-dehydroshikimate (DHSA) to yield shikimate (SA).</text>
</comment>
<comment type="caution">
    <text evidence="12">The sequence shown here is derived from an EMBL/GenBank/DDBJ whole genome shotgun (WGS) entry which is preliminary data.</text>
</comment>
<feature type="binding site" evidence="8">
    <location>
        <position position="80"/>
    </location>
    <ligand>
        <name>NADP(+)</name>
        <dbReference type="ChEBI" id="CHEBI:58349"/>
    </ligand>
</feature>
<feature type="binding site" evidence="8">
    <location>
        <position position="64"/>
    </location>
    <ligand>
        <name>shikimate</name>
        <dbReference type="ChEBI" id="CHEBI:36208"/>
    </ligand>
</feature>
<dbReference type="CDD" id="cd01065">
    <property type="entry name" value="NAD_bind_Shikimate_DH"/>
    <property type="match status" value="1"/>
</dbReference>
<evidence type="ECO:0000313" key="13">
    <source>
        <dbReference type="Proteomes" id="UP000760472"/>
    </source>
</evidence>
<feature type="domain" description="SDH C-terminal" evidence="11">
    <location>
        <begin position="242"/>
        <end position="272"/>
    </location>
</feature>
<dbReference type="Pfam" id="PF08501">
    <property type="entry name" value="Shikimate_dh_N"/>
    <property type="match status" value="1"/>
</dbReference>
<evidence type="ECO:0000259" key="10">
    <source>
        <dbReference type="Pfam" id="PF08501"/>
    </source>
</evidence>
<dbReference type="Gene3D" id="3.40.50.10860">
    <property type="entry name" value="Leucine Dehydrogenase, chain A, domain 1"/>
    <property type="match status" value="1"/>
</dbReference>
<name>A0ABS2W2F7_9GAMM</name>
<feature type="binding site" evidence="8">
    <location>
        <position position="249"/>
    </location>
    <ligand>
        <name>shikimate</name>
        <dbReference type="ChEBI" id="CHEBI:36208"/>
    </ligand>
</feature>
<evidence type="ECO:0000256" key="8">
    <source>
        <dbReference type="HAMAP-Rule" id="MF_00222"/>
    </source>
</evidence>
<protein>
    <recommendedName>
        <fullName evidence="2 8">Shikimate dehydrogenase (NADP(+))</fullName>
        <shortName evidence="8">SDH</shortName>
        <ecNumber evidence="2 8">1.1.1.25</ecNumber>
    </recommendedName>
</protein>
<evidence type="ECO:0000256" key="6">
    <source>
        <dbReference type="ARBA" id="ARBA00023141"/>
    </source>
</evidence>
<dbReference type="InterPro" id="IPR022893">
    <property type="entry name" value="Shikimate_DH_fam"/>
</dbReference>
<reference evidence="12 13" key="1">
    <citation type="submission" date="2021-02" db="EMBL/GenBank/DDBJ databases">
        <title>A novel species of genus Amphritea isolated from a fishpond in China.</title>
        <authorList>
            <person name="Lu H."/>
        </authorList>
    </citation>
    <scope>NUCLEOTIDE SEQUENCE [LARGE SCALE GENOMIC DNA]</scope>
    <source>
        <strain evidence="12 13">RP18W</strain>
    </source>
</reference>
<feature type="binding site" evidence="8">
    <location>
        <position position="218"/>
    </location>
    <ligand>
        <name>NADP(+)</name>
        <dbReference type="ChEBI" id="CHEBI:58349"/>
    </ligand>
</feature>
<dbReference type="PANTHER" id="PTHR21089">
    <property type="entry name" value="SHIKIMATE DEHYDROGENASE"/>
    <property type="match status" value="1"/>
</dbReference>
<feature type="binding site" evidence="8">
    <location>
        <begin position="130"/>
        <end position="134"/>
    </location>
    <ligand>
        <name>NADP(+)</name>
        <dbReference type="ChEBI" id="CHEBI:58349"/>
    </ligand>
</feature>
<dbReference type="GO" id="GO:0004764">
    <property type="term" value="F:shikimate 3-dehydrogenase (NADP+) activity"/>
    <property type="evidence" value="ECO:0007669"/>
    <property type="project" value="UniProtKB-EC"/>
</dbReference>
<gene>
    <name evidence="8 12" type="primary">aroE</name>
    <name evidence="12" type="ORF">JW498_00715</name>
</gene>
<proteinExistence type="inferred from homology"/>
<feature type="binding site" evidence="8">
    <location>
        <position position="105"/>
    </location>
    <ligand>
        <name>shikimate</name>
        <dbReference type="ChEBI" id="CHEBI:36208"/>
    </ligand>
</feature>
<evidence type="ECO:0000256" key="5">
    <source>
        <dbReference type="ARBA" id="ARBA00023002"/>
    </source>
</evidence>
<feature type="domain" description="Quinate/shikimate 5-dehydrogenase/glutamyl-tRNA reductase" evidence="9">
    <location>
        <begin position="117"/>
        <end position="196"/>
    </location>
</feature>
<evidence type="ECO:0000259" key="9">
    <source>
        <dbReference type="Pfam" id="PF01488"/>
    </source>
</evidence>
<keyword evidence="13" id="KW-1185">Reference proteome</keyword>
<comment type="similarity">
    <text evidence="8">Belongs to the shikimate dehydrogenase family.</text>
</comment>
<dbReference type="NCBIfam" id="NF001310">
    <property type="entry name" value="PRK00258.1-2"/>
    <property type="match status" value="1"/>
</dbReference>
<dbReference type="InterPro" id="IPR011342">
    <property type="entry name" value="Shikimate_DH"/>
</dbReference>
<evidence type="ECO:0000259" key="11">
    <source>
        <dbReference type="Pfam" id="PF18317"/>
    </source>
</evidence>
<dbReference type="InterPro" id="IPR036291">
    <property type="entry name" value="NAD(P)-bd_dom_sf"/>
</dbReference>
<dbReference type="PANTHER" id="PTHR21089:SF1">
    <property type="entry name" value="BIFUNCTIONAL 3-DEHYDROQUINATE DEHYDRATASE_SHIKIMATE DEHYDROGENASE, CHLOROPLASTIC"/>
    <property type="match status" value="1"/>
</dbReference>
<dbReference type="RefSeq" id="WP_205212682.1">
    <property type="nucleotide sequence ID" value="NZ_JAFFZP010000001.1"/>
</dbReference>
<keyword evidence="6 8" id="KW-0057">Aromatic amino acid biosynthesis</keyword>
<comment type="subunit">
    <text evidence="8">Homodimer.</text>
</comment>
<dbReference type="Proteomes" id="UP000760472">
    <property type="component" value="Unassembled WGS sequence"/>
</dbReference>
<sequence length="278" mass="30038">MTDRYAVFGNPIKHSKSPLIHTAFAQQTRQDLEYTSVLVPEDGFSEAVDNFLAVEGEGKGLNITVPFKVEAWQKAECHSDRAKMAGAVNTLYRNQAGQLCGDNTDGLGLVADITRNNGGEIGGKDLLILGAGGAVRGVLEPILALHPARLVIANRTVAKAEQLAQLFAAHGTIEACSYDRLNGQQFDLVINGTAASLQGEVPPLPDDLLRPGAWCYDMMYAAEVTPFNRWAAAHGAEKTLDGLGMLVEQAAESFAIWRGIRPDTSELIQELRHQLMAQ</sequence>
<dbReference type="Pfam" id="PF18317">
    <property type="entry name" value="SDH_C"/>
    <property type="match status" value="1"/>
</dbReference>
<feature type="binding site" evidence="8">
    <location>
        <position position="242"/>
    </location>
    <ligand>
        <name>NADP(+)</name>
        <dbReference type="ChEBI" id="CHEBI:58349"/>
    </ligand>
</feature>
<evidence type="ECO:0000313" key="12">
    <source>
        <dbReference type="EMBL" id="MBN0985885.1"/>
    </source>
</evidence>
<dbReference type="InterPro" id="IPR013708">
    <property type="entry name" value="Shikimate_DH-bd_N"/>
</dbReference>
<feature type="binding site" evidence="8">
    <location>
        <begin position="154"/>
        <end position="159"/>
    </location>
    <ligand>
        <name>NADP(+)</name>
        <dbReference type="ChEBI" id="CHEBI:58349"/>
    </ligand>
</feature>
<keyword evidence="4 8" id="KW-0521">NADP</keyword>
<feature type="domain" description="Shikimate dehydrogenase substrate binding N-terminal" evidence="10">
    <location>
        <begin position="7"/>
        <end position="91"/>
    </location>
</feature>
<comment type="pathway">
    <text evidence="1 8">Metabolic intermediate biosynthesis; chorismate biosynthesis; chorismate from D-erythrose 4-phosphate and phosphoenolpyruvate: step 4/7.</text>
</comment>
<accession>A0ABS2W2F7</accession>
<dbReference type="Gene3D" id="3.40.50.720">
    <property type="entry name" value="NAD(P)-binding Rossmann-like Domain"/>
    <property type="match status" value="1"/>
</dbReference>
<evidence type="ECO:0000256" key="2">
    <source>
        <dbReference type="ARBA" id="ARBA00012962"/>
    </source>
</evidence>
<organism evidence="12 13">
    <name type="scientific">Amphritea pacifica</name>
    <dbReference type="NCBI Taxonomy" id="2811233"/>
    <lineage>
        <taxon>Bacteria</taxon>
        <taxon>Pseudomonadati</taxon>
        <taxon>Pseudomonadota</taxon>
        <taxon>Gammaproteobacteria</taxon>
        <taxon>Oceanospirillales</taxon>
        <taxon>Oceanospirillaceae</taxon>
        <taxon>Amphritea</taxon>
    </lineage>
</organism>
<feature type="active site" description="Proton acceptor" evidence="8">
    <location>
        <position position="68"/>
    </location>
</feature>
<keyword evidence="3 8" id="KW-0028">Amino-acid biosynthesis</keyword>
<dbReference type="SUPFAM" id="SSF51735">
    <property type="entry name" value="NAD(P)-binding Rossmann-fold domains"/>
    <property type="match status" value="1"/>
</dbReference>
<comment type="catalytic activity">
    <reaction evidence="7 8">
        <text>shikimate + NADP(+) = 3-dehydroshikimate + NADPH + H(+)</text>
        <dbReference type="Rhea" id="RHEA:17737"/>
        <dbReference type="ChEBI" id="CHEBI:15378"/>
        <dbReference type="ChEBI" id="CHEBI:16630"/>
        <dbReference type="ChEBI" id="CHEBI:36208"/>
        <dbReference type="ChEBI" id="CHEBI:57783"/>
        <dbReference type="ChEBI" id="CHEBI:58349"/>
        <dbReference type="EC" id="1.1.1.25"/>
    </reaction>
</comment>
<evidence type="ECO:0000256" key="7">
    <source>
        <dbReference type="ARBA" id="ARBA00049442"/>
    </source>
</evidence>
<dbReference type="EC" id="1.1.1.25" evidence="2 8"/>
<dbReference type="HAMAP" id="MF_00222">
    <property type="entry name" value="Shikimate_DH_AroE"/>
    <property type="match status" value="1"/>
</dbReference>